<keyword evidence="2" id="KW-1185">Reference proteome</keyword>
<dbReference type="KEGG" id="nja:NSJP_0477"/>
<organism evidence="1 2">
    <name type="scientific">Nitrospira japonica</name>
    <dbReference type="NCBI Taxonomy" id="1325564"/>
    <lineage>
        <taxon>Bacteria</taxon>
        <taxon>Pseudomonadati</taxon>
        <taxon>Nitrospirota</taxon>
        <taxon>Nitrospiria</taxon>
        <taxon>Nitrospirales</taxon>
        <taxon>Nitrospiraceae</taxon>
        <taxon>Nitrospira</taxon>
    </lineage>
</organism>
<evidence type="ECO:0000313" key="1">
    <source>
        <dbReference type="EMBL" id="SLM46649.1"/>
    </source>
</evidence>
<proteinExistence type="predicted"/>
<evidence type="ECO:0000313" key="2">
    <source>
        <dbReference type="Proteomes" id="UP000192042"/>
    </source>
</evidence>
<gene>
    <name evidence="1" type="ORF">NSJP_0477</name>
</gene>
<dbReference type="AlphaFoldDB" id="A0A1W1I1A5"/>
<sequence length="42" mass="4593">MNGGYTQKDLKPLLTVGSGRRRAIPKVLGKGMEPFLSVLLLH</sequence>
<dbReference type="EMBL" id="LT828648">
    <property type="protein sequence ID" value="SLM46649.1"/>
    <property type="molecule type" value="Genomic_DNA"/>
</dbReference>
<name>A0A1W1I1A5_9BACT</name>
<accession>A0A1W1I1A5</accession>
<protein>
    <submittedName>
        <fullName evidence="1">Uncharacterized protein</fullName>
    </submittedName>
</protein>
<reference evidence="1 2" key="1">
    <citation type="submission" date="2017-03" db="EMBL/GenBank/DDBJ databases">
        <authorList>
            <person name="Afonso C.L."/>
            <person name="Miller P.J."/>
            <person name="Scott M.A."/>
            <person name="Spackman E."/>
            <person name="Goraichik I."/>
            <person name="Dimitrov K.M."/>
            <person name="Suarez D.L."/>
            <person name="Swayne D.E."/>
        </authorList>
    </citation>
    <scope>NUCLEOTIDE SEQUENCE [LARGE SCALE GENOMIC DNA]</scope>
    <source>
        <strain evidence="1">Genome sequencing of Nitrospira japonica strain NJ11</strain>
    </source>
</reference>
<dbReference type="Proteomes" id="UP000192042">
    <property type="component" value="Chromosome I"/>
</dbReference>